<feature type="non-terminal residue" evidence="2">
    <location>
        <position position="1"/>
    </location>
</feature>
<accession>A0A813GHR5</accession>
<organism evidence="2 3">
    <name type="scientific">Polarella glacialis</name>
    <name type="common">Dinoflagellate</name>
    <dbReference type="NCBI Taxonomy" id="89957"/>
    <lineage>
        <taxon>Eukaryota</taxon>
        <taxon>Sar</taxon>
        <taxon>Alveolata</taxon>
        <taxon>Dinophyceae</taxon>
        <taxon>Suessiales</taxon>
        <taxon>Suessiaceae</taxon>
        <taxon>Polarella</taxon>
    </lineage>
</organism>
<evidence type="ECO:0000313" key="2">
    <source>
        <dbReference type="EMBL" id="CAE8626519.1"/>
    </source>
</evidence>
<dbReference type="EMBL" id="CAJNNV010028983">
    <property type="protein sequence ID" value="CAE8626519.1"/>
    <property type="molecule type" value="Genomic_DNA"/>
</dbReference>
<dbReference type="AlphaFoldDB" id="A0A813GHR5"/>
<evidence type="ECO:0000313" key="3">
    <source>
        <dbReference type="Proteomes" id="UP000654075"/>
    </source>
</evidence>
<proteinExistence type="predicted"/>
<gene>
    <name evidence="2" type="ORF">PGLA1383_LOCUS43447</name>
</gene>
<keyword evidence="3" id="KW-1185">Reference proteome</keyword>
<comment type="caution">
    <text evidence="2">The sequence shown here is derived from an EMBL/GenBank/DDBJ whole genome shotgun (WGS) entry which is preliminary data.</text>
</comment>
<sequence length="188" mass="20702">LGVEENMMEERLNQMQQQLFAPKKKAIGESDSSLEGKQGDREDNALSFDEFVDQVVEMRMDTPASALDAEMLKSELMAQDKVLKQKLGRIENDLKTILGIPLEEEKKGSSDALVIKTSSKVEKDFSDHASLPGQANVGEEASSPQPKPPKPIVANTPSSSSENWLHDVPTELLFLVLKTRAAAEVPRD</sequence>
<name>A0A813GHR5_POLGL</name>
<dbReference type="Proteomes" id="UP000654075">
    <property type="component" value="Unassembled WGS sequence"/>
</dbReference>
<reference evidence="2" key="1">
    <citation type="submission" date="2021-02" db="EMBL/GenBank/DDBJ databases">
        <authorList>
            <person name="Dougan E. K."/>
            <person name="Rhodes N."/>
            <person name="Thang M."/>
            <person name="Chan C."/>
        </authorList>
    </citation>
    <scope>NUCLEOTIDE SEQUENCE</scope>
</reference>
<evidence type="ECO:0000256" key="1">
    <source>
        <dbReference type="SAM" id="MobiDB-lite"/>
    </source>
</evidence>
<protein>
    <submittedName>
        <fullName evidence="2">Uncharacterized protein</fullName>
    </submittedName>
</protein>
<feature type="region of interest" description="Disordered" evidence="1">
    <location>
        <begin position="21"/>
        <end position="43"/>
    </location>
</feature>
<feature type="region of interest" description="Disordered" evidence="1">
    <location>
        <begin position="124"/>
        <end position="163"/>
    </location>
</feature>